<evidence type="ECO:0000313" key="8">
    <source>
        <dbReference type="Proteomes" id="UP000181898"/>
    </source>
</evidence>
<gene>
    <name evidence="7" type="ORF">LPB136_06400</name>
</gene>
<keyword evidence="4 5" id="KW-0479">Metal-binding</keyword>
<dbReference type="GO" id="GO:0046872">
    <property type="term" value="F:metal ion binding"/>
    <property type="evidence" value="ECO:0007669"/>
    <property type="project" value="UniProtKB-UniRule"/>
</dbReference>
<dbReference type="AlphaFoldDB" id="A0A1L3JIQ4"/>
<dbReference type="Proteomes" id="UP000181898">
    <property type="component" value="Chromosome"/>
</dbReference>
<feature type="binding site" evidence="6">
    <location>
        <position position="65"/>
    </location>
    <ligand>
        <name>a divalent metal cation</name>
        <dbReference type="ChEBI" id="CHEBI:60240"/>
        <label>1</label>
    </ligand>
</feature>
<organism evidence="7 8">
    <name type="scientific">Tenacibaculum todarodis</name>
    <dbReference type="NCBI Taxonomy" id="1850252"/>
    <lineage>
        <taxon>Bacteria</taxon>
        <taxon>Pseudomonadati</taxon>
        <taxon>Bacteroidota</taxon>
        <taxon>Flavobacteriia</taxon>
        <taxon>Flavobacteriales</taxon>
        <taxon>Flavobacteriaceae</taxon>
        <taxon>Tenacibaculum</taxon>
    </lineage>
</organism>
<comment type="subunit">
    <text evidence="2">Homohexamer.</text>
</comment>
<sequence>MKIKDITNYLEELAPLSYAEDFDNVGLLVGNYATEVAGVLVTLDTLEETIDEAIAKNCNLIVSFHPIIFGGLKKLNGNNYVERVVLKAIKNDIAIYATHTALDNTHLGVSAKMCEVLGIKNPQVLLPKKNIIKKLTTYIPFAQANNIREKLFEVGAGKIGNYSNCSFNMEGKGSFKGNENSNPVVGNTGELRFEEETCITFIFESYLESKILQTLYKYHPYEEVSYEIITLENYNQNIGMGMIGELPSAITEDAFLKLVKKKFKTGCVRHSNKLDKKIKKVAVLGGSGSFAINNAIQQKADAYISADFKYHEFFKAENKILLTDVGHYESEQFTKNLLVEYLSKKFTKFAVILSEKSTNPIYYF</sequence>
<feature type="binding site" evidence="6">
    <location>
        <position position="327"/>
    </location>
    <ligand>
        <name>a divalent metal cation</name>
        <dbReference type="ChEBI" id="CHEBI:60240"/>
        <label>1</label>
    </ligand>
</feature>
<evidence type="ECO:0000256" key="1">
    <source>
        <dbReference type="ARBA" id="ARBA00006964"/>
    </source>
</evidence>
<reference evidence="7 8" key="1">
    <citation type="submission" date="2016-11" db="EMBL/GenBank/DDBJ databases">
        <title>Tenacibaculum sp. LPB0136, isolated from marine environment.</title>
        <authorList>
            <person name="Kim E."/>
            <person name="Yi H."/>
        </authorList>
    </citation>
    <scope>NUCLEOTIDE SEQUENCE [LARGE SCALE GENOMIC DNA]</scope>
    <source>
        <strain evidence="7 8">LPB0136</strain>
    </source>
</reference>
<dbReference type="SUPFAM" id="SSF102705">
    <property type="entry name" value="NIF3 (NGG1p interacting factor 3)-like"/>
    <property type="match status" value="1"/>
</dbReference>
<feature type="binding site" evidence="6">
    <location>
        <position position="331"/>
    </location>
    <ligand>
        <name>a divalent metal cation</name>
        <dbReference type="ChEBI" id="CHEBI:60240"/>
        <label>1</label>
    </ligand>
</feature>
<name>A0A1L3JIQ4_9FLAO</name>
<dbReference type="NCBIfam" id="TIGR00486">
    <property type="entry name" value="YbgI_SA1388"/>
    <property type="match status" value="1"/>
</dbReference>
<feature type="binding site" evidence="6">
    <location>
        <position position="103"/>
    </location>
    <ligand>
        <name>a divalent metal cation</name>
        <dbReference type="ChEBI" id="CHEBI:60240"/>
        <label>1</label>
    </ligand>
</feature>
<evidence type="ECO:0000313" key="7">
    <source>
        <dbReference type="EMBL" id="APG65008.1"/>
    </source>
</evidence>
<dbReference type="RefSeq" id="WP_072555334.1">
    <property type="nucleotide sequence ID" value="NZ_CP018155.1"/>
</dbReference>
<keyword evidence="8" id="KW-1185">Reference proteome</keyword>
<dbReference type="Pfam" id="PF01784">
    <property type="entry name" value="DUF34_NIF3"/>
    <property type="match status" value="1"/>
</dbReference>
<dbReference type="PANTHER" id="PTHR13799">
    <property type="entry name" value="NGG1 INTERACTING FACTOR 3"/>
    <property type="match status" value="1"/>
</dbReference>
<evidence type="ECO:0000256" key="3">
    <source>
        <dbReference type="ARBA" id="ARBA00022112"/>
    </source>
</evidence>
<dbReference type="PIRSF" id="PIRSF037489">
    <property type="entry name" value="UCP037489_NIF3_YqfO"/>
    <property type="match status" value="1"/>
</dbReference>
<dbReference type="Gene3D" id="3.40.1390.30">
    <property type="entry name" value="NIF3 (NGG1p interacting factor 3)-like"/>
    <property type="match status" value="1"/>
</dbReference>
<comment type="similarity">
    <text evidence="1 5">Belongs to the GTP cyclohydrolase I type 2/NIF3 family.</text>
</comment>
<accession>A0A1L3JIQ4</accession>
<dbReference type="Gene3D" id="3.30.70.120">
    <property type="match status" value="1"/>
</dbReference>
<evidence type="ECO:0000256" key="6">
    <source>
        <dbReference type="PIRSR" id="PIRSR602678-1"/>
    </source>
</evidence>
<dbReference type="FunFam" id="3.40.1390.30:FF:000001">
    <property type="entry name" value="GTP cyclohydrolase 1 type 2"/>
    <property type="match status" value="1"/>
</dbReference>
<dbReference type="OrthoDB" id="9792792at2"/>
<dbReference type="EMBL" id="CP018155">
    <property type="protein sequence ID" value="APG65008.1"/>
    <property type="molecule type" value="Genomic_DNA"/>
</dbReference>
<dbReference type="InterPro" id="IPR002678">
    <property type="entry name" value="DUF34/NIF3"/>
</dbReference>
<proteinExistence type="inferred from homology"/>
<dbReference type="PANTHER" id="PTHR13799:SF14">
    <property type="entry name" value="GTP CYCLOHYDROLASE 1 TYPE 2 HOMOLOG"/>
    <property type="match status" value="1"/>
</dbReference>
<evidence type="ECO:0000256" key="4">
    <source>
        <dbReference type="ARBA" id="ARBA00022723"/>
    </source>
</evidence>
<evidence type="ECO:0000256" key="2">
    <source>
        <dbReference type="ARBA" id="ARBA00011643"/>
    </source>
</evidence>
<dbReference type="InterPro" id="IPR015867">
    <property type="entry name" value="N-reg_PII/ATP_PRibTrfase_C"/>
</dbReference>
<dbReference type="InterPro" id="IPR036069">
    <property type="entry name" value="DUF34/NIF3_sf"/>
</dbReference>
<protein>
    <recommendedName>
        <fullName evidence="3 5">GTP cyclohydrolase 1 type 2 homolog</fullName>
    </recommendedName>
</protein>
<dbReference type="KEGG" id="ten:LPB136_06400"/>
<evidence type="ECO:0000256" key="5">
    <source>
        <dbReference type="PIRNR" id="PIRNR037489"/>
    </source>
</evidence>
<dbReference type="GO" id="GO:0005737">
    <property type="term" value="C:cytoplasm"/>
    <property type="evidence" value="ECO:0007669"/>
    <property type="project" value="TreeGrafter"/>
</dbReference>
<dbReference type="InterPro" id="IPR017221">
    <property type="entry name" value="DUF34/NIF3_bac"/>
</dbReference>
<dbReference type="STRING" id="1850252.LPB136_06400"/>